<evidence type="ECO:0000256" key="1">
    <source>
        <dbReference type="SAM" id="MobiDB-lite"/>
    </source>
</evidence>
<feature type="compositionally biased region" description="Polar residues" evidence="1">
    <location>
        <begin position="467"/>
        <end position="482"/>
    </location>
</feature>
<dbReference type="Proteomes" id="UP000813463">
    <property type="component" value="Chromosome 1"/>
</dbReference>
<dbReference type="PROSITE" id="PS51222">
    <property type="entry name" value="DCD"/>
    <property type="match status" value="1"/>
</dbReference>
<dbReference type="Pfam" id="PF10539">
    <property type="entry name" value="Dev_Cell_Death"/>
    <property type="match status" value="1"/>
</dbReference>
<gene>
    <name evidence="4 5" type="primary">LOC110803277</name>
</gene>
<reference evidence="3" key="1">
    <citation type="journal article" date="2021" name="Nat. Commun.">
        <title>Genomic analyses provide insights into spinach domestication and the genetic basis of agronomic traits.</title>
        <authorList>
            <person name="Cai X."/>
            <person name="Sun X."/>
            <person name="Xu C."/>
            <person name="Sun H."/>
            <person name="Wang X."/>
            <person name="Ge C."/>
            <person name="Zhang Z."/>
            <person name="Wang Q."/>
            <person name="Fei Z."/>
            <person name="Jiao C."/>
            <person name="Wang Q."/>
        </authorList>
    </citation>
    <scope>NUCLEOTIDE SEQUENCE [LARGE SCALE GENOMIC DNA]</scope>
    <source>
        <strain evidence="3">cv. Varoflay</strain>
    </source>
</reference>
<dbReference type="AlphaFoldDB" id="A0A9R0JC53"/>
<evidence type="ECO:0000259" key="2">
    <source>
        <dbReference type="PROSITE" id="PS51222"/>
    </source>
</evidence>
<name>A0A9R0JC53_SPIOL</name>
<dbReference type="InterPro" id="IPR013989">
    <property type="entry name" value="Dev_and_cell_death_domain"/>
</dbReference>
<evidence type="ECO:0000313" key="5">
    <source>
        <dbReference type="RefSeq" id="XP_021864468.2"/>
    </source>
</evidence>
<dbReference type="RefSeq" id="XP_021864468.2">
    <property type="nucleotide sequence ID" value="XM_022008776.2"/>
</dbReference>
<reference evidence="4 5" key="2">
    <citation type="submission" date="2025-05" db="UniProtKB">
        <authorList>
            <consortium name="RefSeq"/>
        </authorList>
    </citation>
    <scope>IDENTIFICATION</scope>
    <source>
        <tissue evidence="4 5">Leaf</tissue>
    </source>
</reference>
<sequence>MIRKLLVSESLCRQNISRHLPQYGAVFMASNLTRKECFERELFGLPYEYADFVMGVKTGMLLFLFDFQEKNLYGVFEASTDGGMNIVPDAYKSTSNRKFPAQVRFSTFWHCDPLPEHVFRDAIKENYFRQSKFSLGLSRDQVGRLLFLFEKRMLKIPSSPVKERQLQRSSQVEKSVVVTHPSSPVREIHQRNSGIENSVVVARPNSVENSESFAESMQESIPENLGNLDASDHGTNGDLEDYIPLPSVEPEEIEDPPHGFLWDADLSALLSFSKVGGTDDEKHIESDTGYHVQGLESDNLKPASCSSVPYRSIIAQVDHKKIDDSGDLQVRGLYSDKKKTSAFLRLSGLGKVLKEERHCQNKGSNLEEILKGLDERGKTMWKCKRIENDSNPRTSVFSRLKFNPGKAMESQRTLDVAKEFIRETLKRKSSSSLMTDEKDNENLPGKFCGGRLRRSRKRSRTSSLSSNVPDQSEESSVCSISH</sequence>
<dbReference type="RefSeq" id="XP_021864467.2">
    <property type="nucleotide sequence ID" value="XM_022008775.2"/>
</dbReference>
<dbReference type="PANTHER" id="PTHR46444">
    <property type="entry name" value="DCD (DEVELOPMENT AND CELL DEATH) DOMAIN PROTEIN-RELATED"/>
    <property type="match status" value="1"/>
</dbReference>
<protein>
    <submittedName>
        <fullName evidence="4 5">Uncharacterized protein isoform X1</fullName>
    </submittedName>
</protein>
<feature type="domain" description="DCD" evidence="2">
    <location>
        <begin position="20"/>
        <end position="151"/>
    </location>
</feature>
<keyword evidence="3" id="KW-1185">Reference proteome</keyword>
<dbReference type="KEGG" id="soe:110803277"/>
<evidence type="ECO:0000313" key="4">
    <source>
        <dbReference type="RefSeq" id="XP_021864467.2"/>
    </source>
</evidence>
<evidence type="ECO:0000313" key="3">
    <source>
        <dbReference type="Proteomes" id="UP000813463"/>
    </source>
</evidence>
<feature type="compositionally biased region" description="Basic residues" evidence="1">
    <location>
        <begin position="451"/>
        <end position="460"/>
    </location>
</feature>
<accession>A0A9R0JC53</accession>
<dbReference type="GeneID" id="110803277"/>
<dbReference type="SMART" id="SM00767">
    <property type="entry name" value="DCD"/>
    <property type="match status" value="1"/>
</dbReference>
<proteinExistence type="predicted"/>
<dbReference type="PANTHER" id="PTHR46444:SF9">
    <property type="entry name" value="DCD (DEVELOPMENT AND CELL DEATH) DOMAIN PROTEIN"/>
    <property type="match status" value="1"/>
</dbReference>
<organism evidence="3 4">
    <name type="scientific">Spinacia oleracea</name>
    <name type="common">Spinach</name>
    <dbReference type="NCBI Taxonomy" id="3562"/>
    <lineage>
        <taxon>Eukaryota</taxon>
        <taxon>Viridiplantae</taxon>
        <taxon>Streptophyta</taxon>
        <taxon>Embryophyta</taxon>
        <taxon>Tracheophyta</taxon>
        <taxon>Spermatophyta</taxon>
        <taxon>Magnoliopsida</taxon>
        <taxon>eudicotyledons</taxon>
        <taxon>Gunneridae</taxon>
        <taxon>Pentapetalae</taxon>
        <taxon>Caryophyllales</taxon>
        <taxon>Chenopodiaceae</taxon>
        <taxon>Chenopodioideae</taxon>
        <taxon>Anserineae</taxon>
        <taxon>Spinacia</taxon>
    </lineage>
</organism>
<feature type="region of interest" description="Disordered" evidence="1">
    <location>
        <begin position="427"/>
        <end position="482"/>
    </location>
</feature>